<dbReference type="PROSITE" id="PS51192">
    <property type="entry name" value="HELICASE_ATP_BIND_1"/>
    <property type="match status" value="1"/>
</dbReference>
<dbReference type="GO" id="GO:0016887">
    <property type="term" value="F:ATP hydrolysis activity"/>
    <property type="evidence" value="ECO:0007669"/>
    <property type="project" value="InterPro"/>
</dbReference>
<gene>
    <name evidence="2" type="primary">uvrB</name>
    <name evidence="2" type="ORF">FCNABNJO_00020</name>
</gene>
<dbReference type="GO" id="GO:0140097">
    <property type="term" value="F:catalytic activity, acting on DNA"/>
    <property type="evidence" value="ECO:0007669"/>
    <property type="project" value="UniProtKB-ARBA"/>
</dbReference>
<dbReference type="GO" id="GO:0005524">
    <property type="term" value="F:ATP binding"/>
    <property type="evidence" value="ECO:0007669"/>
    <property type="project" value="InterPro"/>
</dbReference>
<accession>A0A7G9Z3C0</accession>
<dbReference type="InterPro" id="IPR006935">
    <property type="entry name" value="Helicase/UvrB_N"/>
</dbReference>
<dbReference type="SUPFAM" id="SSF52200">
    <property type="entry name" value="Toll/Interleukin receptor TIR domain"/>
    <property type="match status" value="1"/>
</dbReference>
<dbReference type="SMART" id="SM00255">
    <property type="entry name" value="TIR"/>
    <property type="match status" value="1"/>
</dbReference>
<evidence type="ECO:0000313" key="2">
    <source>
        <dbReference type="EMBL" id="QNO54754.1"/>
    </source>
</evidence>
<dbReference type="GO" id="GO:0120545">
    <property type="term" value="F:nucleic acid conformation isomerase activity"/>
    <property type="evidence" value="ECO:0007669"/>
    <property type="project" value="UniProtKB-ARBA"/>
</dbReference>
<dbReference type="InterPro" id="IPR000157">
    <property type="entry name" value="TIR_dom"/>
</dbReference>
<dbReference type="InterPro" id="IPR027417">
    <property type="entry name" value="P-loop_NTPase"/>
</dbReference>
<dbReference type="GO" id="GO:0006289">
    <property type="term" value="P:nucleotide-excision repair"/>
    <property type="evidence" value="ECO:0007669"/>
    <property type="project" value="InterPro"/>
</dbReference>
<sequence length="404" mass="45729">MKFKLVSDYKPKGSQPEAIETLVAGIKNEFNYQTLLGVTGSGKTFTMANVIYQIQKPTLVLVHNKTLAAQLYNEFKEFFPENRVEYFVSYYDYYQPESYIPQKDQYIEKDAQIDKWEIKVGDSLIQKIFVEGIPKCDFFLILLSRASARSKWVREELDSAMIKKIEGGTKIIPLIKEKCEIPPPLRALLRVDLSADFDGGIRKVVKSIYDVSDKPPLGKIPEYITELQNSVGGLSQIASTVGSILLSRQDDQLGFKKVYTAEEIQRLTPKLTAEEINDAVDELEEHGLVQVKKHIGTAPYDFGSVEPTYAIFLHFKDEGFDYDPIEDIKTVASVAASEGKIFGNKIPELTRLQPVRINRAVTYLDDYGIVRVQKYLGAVGSTASLNFFVEATRKTRQFVEENCK</sequence>
<evidence type="ECO:0000259" key="1">
    <source>
        <dbReference type="PROSITE" id="PS51192"/>
    </source>
</evidence>
<organism evidence="2">
    <name type="scientific">Candidatus Methanophaga sp. ANME-1 ERB7</name>
    <dbReference type="NCBI Taxonomy" id="2759913"/>
    <lineage>
        <taxon>Archaea</taxon>
        <taxon>Methanobacteriati</taxon>
        <taxon>Methanobacteriota</taxon>
        <taxon>Stenosarchaea group</taxon>
        <taxon>Methanomicrobia</taxon>
        <taxon>Candidatus Methanophagales</taxon>
        <taxon>Candidatus Methanophagaceae</taxon>
        <taxon>Candidatus Methanophaga</taxon>
    </lineage>
</organism>
<dbReference type="PANTHER" id="PTHR24029:SF0">
    <property type="entry name" value="UVRABC SYSTEM PROTEIN B"/>
    <property type="match status" value="1"/>
</dbReference>
<dbReference type="Pfam" id="PF04851">
    <property type="entry name" value="ResIII"/>
    <property type="match status" value="1"/>
</dbReference>
<dbReference type="Pfam" id="PF13676">
    <property type="entry name" value="TIR_2"/>
    <property type="match status" value="1"/>
</dbReference>
<protein>
    <submittedName>
        <fullName evidence="2">UvrABC system protein B</fullName>
    </submittedName>
</protein>
<proteinExistence type="predicted"/>
<name>A0A7G9Z3C0_9EURY</name>
<dbReference type="InterPro" id="IPR035897">
    <property type="entry name" value="Toll_tir_struct_dom_sf"/>
</dbReference>
<dbReference type="InterPro" id="IPR014001">
    <property type="entry name" value="Helicase_ATP-bd"/>
</dbReference>
<dbReference type="PANTHER" id="PTHR24029">
    <property type="entry name" value="UVRABC SYSTEM PROTEIN B"/>
    <property type="match status" value="1"/>
</dbReference>
<dbReference type="AlphaFoldDB" id="A0A7G9Z3C0"/>
<dbReference type="GO" id="GO:0009380">
    <property type="term" value="C:excinuclease repair complex"/>
    <property type="evidence" value="ECO:0007669"/>
    <property type="project" value="InterPro"/>
</dbReference>
<dbReference type="SMART" id="SM00487">
    <property type="entry name" value="DEXDc"/>
    <property type="match status" value="1"/>
</dbReference>
<reference evidence="2" key="1">
    <citation type="submission" date="2020-06" db="EMBL/GenBank/DDBJ databases">
        <title>Unique genomic features of the anaerobic methanotrophic archaea.</title>
        <authorList>
            <person name="Chadwick G.L."/>
            <person name="Skennerton C.T."/>
            <person name="Laso-Perez R."/>
            <person name="Leu A.O."/>
            <person name="Speth D.R."/>
            <person name="Yu H."/>
            <person name="Morgan-Lang C."/>
            <person name="Hatzenpichler R."/>
            <person name="Goudeau D."/>
            <person name="Malmstrom R."/>
            <person name="Brazelton W.J."/>
            <person name="Woyke T."/>
            <person name="Hallam S.J."/>
            <person name="Tyson G.W."/>
            <person name="Wegener G."/>
            <person name="Boetius A."/>
            <person name="Orphan V."/>
        </authorList>
    </citation>
    <scope>NUCLEOTIDE SEQUENCE</scope>
</reference>
<dbReference type="GO" id="GO:0007165">
    <property type="term" value="P:signal transduction"/>
    <property type="evidence" value="ECO:0007669"/>
    <property type="project" value="InterPro"/>
</dbReference>
<dbReference type="Gene3D" id="3.40.50.300">
    <property type="entry name" value="P-loop containing nucleotide triphosphate hydrolases"/>
    <property type="match status" value="1"/>
</dbReference>
<feature type="domain" description="Helicase ATP-binding" evidence="1">
    <location>
        <begin position="24"/>
        <end position="166"/>
    </location>
</feature>
<dbReference type="EMBL" id="MT631591">
    <property type="protein sequence ID" value="QNO54754.1"/>
    <property type="molecule type" value="Genomic_DNA"/>
</dbReference>
<dbReference type="GO" id="GO:0003677">
    <property type="term" value="F:DNA binding"/>
    <property type="evidence" value="ECO:0007669"/>
    <property type="project" value="InterPro"/>
</dbReference>
<dbReference type="SUPFAM" id="SSF52540">
    <property type="entry name" value="P-loop containing nucleoside triphosphate hydrolases"/>
    <property type="match status" value="1"/>
</dbReference>
<dbReference type="InterPro" id="IPR004807">
    <property type="entry name" value="UvrB"/>
</dbReference>